<dbReference type="EMBL" id="SJPW01000001">
    <property type="protein sequence ID" value="TWU59891.1"/>
    <property type="molecule type" value="Genomic_DNA"/>
</dbReference>
<keyword evidence="3" id="KW-1185">Reference proteome</keyword>
<gene>
    <name evidence="2" type="ORF">Poly51_01640</name>
</gene>
<dbReference type="Proteomes" id="UP000318288">
    <property type="component" value="Unassembled WGS sequence"/>
</dbReference>
<evidence type="ECO:0000313" key="3">
    <source>
        <dbReference type="Proteomes" id="UP000318288"/>
    </source>
</evidence>
<evidence type="ECO:0000259" key="1">
    <source>
        <dbReference type="PROSITE" id="PS50801"/>
    </source>
</evidence>
<dbReference type="InterPro" id="IPR002645">
    <property type="entry name" value="STAS_dom"/>
</dbReference>
<dbReference type="Gene3D" id="3.30.750.24">
    <property type="entry name" value="STAS domain"/>
    <property type="match status" value="1"/>
</dbReference>
<dbReference type="PROSITE" id="PS50801">
    <property type="entry name" value="STAS"/>
    <property type="match status" value="1"/>
</dbReference>
<dbReference type="AlphaFoldDB" id="A0A5C6FEI3"/>
<dbReference type="PANTHER" id="PTHR33495">
    <property type="entry name" value="ANTI-SIGMA FACTOR ANTAGONIST TM_1081-RELATED-RELATED"/>
    <property type="match status" value="1"/>
</dbReference>
<comment type="caution">
    <text evidence="2">The sequence shown here is derived from an EMBL/GenBank/DDBJ whole genome shotgun (WGS) entry which is preliminary data.</text>
</comment>
<dbReference type="RefSeq" id="WP_146453452.1">
    <property type="nucleotide sequence ID" value="NZ_SJPW01000001.1"/>
</dbReference>
<evidence type="ECO:0000313" key="2">
    <source>
        <dbReference type="EMBL" id="TWU59891.1"/>
    </source>
</evidence>
<protein>
    <submittedName>
        <fullName evidence="2">STAS domain protein</fullName>
    </submittedName>
</protein>
<dbReference type="GO" id="GO:0043856">
    <property type="term" value="F:anti-sigma factor antagonist activity"/>
    <property type="evidence" value="ECO:0007669"/>
    <property type="project" value="TreeGrafter"/>
</dbReference>
<name>A0A5C6FEI3_9BACT</name>
<accession>A0A5C6FEI3</accession>
<feature type="domain" description="STAS" evidence="1">
    <location>
        <begin position="1"/>
        <end position="109"/>
    </location>
</feature>
<dbReference type="SUPFAM" id="SSF52091">
    <property type="entry name" value="SpoIIaa-like"/>
    <property type="match status" value="1"/>
</dbReference>
<organism evidence="2 3">
    <name type="scientific">Rubripirellula tenax</name>
    <dbReference type="NCBI Taxonomy" id="2528015"/>
    <lineage>
        <taxon>Bacteria</taxon>
        <taxon>Pseudomonadati</taxon>
        <taxon>Planctomycetota</taxon>
        <taxon>Planctomycetia</taxon>
        <taxon>Pirellulales</taxon>
        <taxon>Pirellulaceae</taxon>
        <taxon>Rubripirellula</taxon>
    </lineage>
</organism>
<proteinExistence type="predicted"/>
<reference evidence="2 3" key="1">
    <citation type="submission" date="2019-02" db="EMBL/GenBank/DDBJ databases">
        <title>Deep-cultivation of Planctomycetes and their phenomic and genomic characterization uncovers novel biology.</title>
        <authorList>
            <person name="Wiegand S."/>
            <person name="Jogler M."/>
            <person name="Boedeker C."/>
            <person name="Pinto D."/>
            <person name="Vollmers J."/>
            <person name="Rivas-Marin E."/>
            <person name="Kohn T."/>
            <person name="Peeters S.H."/>
            <person name="Heuer A."/>
            <person name="Rast P."/>
            <person name="Oberbeckmann S."/>
            <person name="Bunk B."/>
            <person name="Jeske O."/>
            <person name="Meyerdierks A."/>
            <person name="Storesund J.E."/>
            <person name="Kallscheuer N."/>
            <person name="Luecker S."/>
            <person name="Lage O.M."/>
            <person name="Pohl T."/>
            <person name="Merkel B.J."/>
            <person name="Hornburger P."/>
            <person name="Mueller R.-W."/>
            <person name="Bruemmer F."/>
            <person name="Labrenz M."/>
            <person name="Spormann A.M."/>
            <person name="Op Den Camp H."/>
            <person name="Overmann J."/>
            <person name="Amann R."/>
            <person name="Jetten M.S.M."/>
            <person name="Mascher T."/>
            <person name="Medema M.H."/>
            <person name="Devos D.P."/>
            <person name="Kaster A.-K."/>
            <person name="Ovreas L."/>
            <person name="Rohde M."/>
            <person name="Galperin M.Y."/>
            <person name="Jogler C."/>
        </authorList>
    </citation>
    <scope>NUCLEOTIDE SEQUENCE [LARGE SCALE GENOMIC DNA]</scope>
    <source>
        <strain evidence="2 3">Poly51</strain>
    </source>
</reference>
<dbReference type="CDD" id="cd07043">
    <property type="entry name" value="STAS_anti-anti-sigma_factors"/>
    <property type="match status" value="1"/>
</dbReference>
<sequence length="110" mass="11472">MTRLERHGAISAIRPSGPIRADGIEALQSRTQPALSGGIPNIVIDLSDTPLIDGAGLEWILSLDDVCCNRGGCVRISGANELCVDILRITGVGKTVQQFSDLTAALGAFA</sequence>
<dbReference type="OrthoDB" id="283212at2"/>
<dbReference type="InterPro" id="IPR036513">
    <property type="entry name" value="STAS_dom_sf"/>
</dbReference>
<dbReference type="Pfam" id="PF01740">
    <property type="entry name" value="STAS"/>
    <property type="match status" value="1"/>
</dbReference>